<dbReference type="InterPro" id="IPR003383">
    <property type="entry name" value="Circovirus_capsid"/>
</dbReference>
<keyword evidence="4" id="KW-1140">T=1 icosahedral capsid protein</keyword>
<evidence type="ECO:0000256" key="11">
    <source>
        <dbReference type="ARBA" id="ARBA00022844"/>
    </source>
</evidence>
<evidence type="ECO:0000256" key="12">
    <source>
        <dbReference type="ARBA" id="ARBA00022890"/>
    </source>
</evidence>
<evidence type="ECO:0000256" key="6">
    <source>
        <dbReference type="ARBA" id="ARBA00022561"/>
    </source>
</evidence>
<keyword evidence="11" id="KW-0946">Virion</keyword>
<keyword evidence="12" id="KW-1164">Virus endocytosis by host</keyword>
<evidence type="ECO:0000256" key="10">
    <source>
        <dbReference type="ARBA" id="ARBA00022804"/>
    </source>
</evidence>
<keyword evidence="13" id="KW-0238">DNA-binding</keyword>
<keyword evidence="5" id="KW-1163">Viral penetration into host nucleus</keyword>
<evidence type="ECO:0000256" key="1">
    <source>
        <dbReference type="ARBA" id="ARBA00004147"/>
    </source>
</evidence>
<evidence type="ECO:0000256" key="5">
    <source>
        <dbReference type="ARBA" id="ARBA00022524"/>
    </source>
</evidence>
<name>A0A6M3YNY5_9VIRU</name>
<dbReference type="GO" id="GO:0039615">
    <property type="term" value="C:T=1 icosahedral viral capsid"/>
    <property type="evidence" value="ECO:0007669"/>
    <property type="project" value="UniProtKB-KW"/>
</dbReference>
<keyword evidence="14" id="KW-1160">Virus entry into host cell</keyword>
<evidence type="ECO:0000256" key="15">
    <source>
        <dbReference type="ARBA" id="ARBA00046863"/>
    </source>
</evidence>
<dbReference type="GO" id="GO:0019062">
    <property type="term" value="P:virion attachment to host cell"/>
    <property type="evidence" value="ECO:0007669"/>
    <property type="project" value="UniProtKB-KW"/>
</dbReference>
<dbReference type="EMBL" id="MT138066">
    <property type="protein sequence ID" value="QJI53609.1"/>
    <property type="molecule type" value="Genomic_DNA"/>
</dbReference>
<keyword evidence="10" id="KW-1161">Viral attachment to host cell</keyword>
<evidence type="ECO:0000256" key="13">
    <source>
        <dbReference type="ARBA" id="ARBA00023125"/>
    </source>
</evidence>
<protein>
    <submittedName>
        <fullName evidence="16">Capsid protein</fullName>
    </submittedName>
</protein>
<evidence type="ECO:0000313" key="16">
    <source>
        <dbReference type="EMBL" id="QJI53609.1"/>
    </source>
</evidence>
<evidence type="ECO:0000256" key="8">
    <source>
        <dbReference type="ARBA" id="ARBA00022581"/>
    </source>
</evidence>
<dbReference type="GO" id="GO:0019069">
    <property type="term" value="P:viral capsid assembly"/>
    <property type="evidence" value="ECO:0007669"/>
    <property type="project" value="InterPro"/>
</dbReference>
<evidence type="ECO:0000256" key="3">
    <source>
        <dbReference type="ARBA" id="ARBA00010301"/>
    </source>
</evidence>
<proteinExistence type="inferred from homology"/>
<evidence type="ECO:0000256" key="7">
    <source>
        <dbReference type="ARBA" id="ARBA00022562"/>
    </source>
</evidence>
<keyword evidence="8" id="KW-0945">Host-virus interaction</keyword>
<comment type="subcellular location">
    <subcellularLocation>
        <location evidence="1">Host nucleus</location>
    </subcellularLocation>
    <subcellularLocation>
        <location evidence="2">Virion</location>
    </subcellularLocation>
</comment>
<comment type="similarity">
    <text evidence="3">Belongs to the circoviridae capsid protein family.</text>
</comment>
<accession>A0A6M3YNY5</accession>
<dbReference type="GO" id="GO:0042025">
    <property type="term" value="C:host cell nucleus"/>
    <property type="evidence" value="ECO:0007669"/>
    <property type="project" value="UniProtKB-SubCell"/>
</dbReference>
<dbReference type="GO" id="GO:0075732">
    <property type="term" value="P:viral penetration into host nucleus"/>
    <property type="evidence" value="ECO:0007669"/>
    <property type="project" value="UniProtKB-KW"/>
</dbReference>
<dbReference type="GO" id="GO:0043657">
    <property type="term" value="C:host cell"/>
    <property type="evidence" value="ECO:0007669"/>
    <property type="project" value="GOC"/>
</dbReference>
<evidence type="ECO:0000256" key="9">
    <source>
        <dbReference type="ARBA" id="ARBA00022595"/>
    </source>
</evidence>
<evidence type="ECO:0000256" key="4">
    <source>
        <dbReference type="ARBA" id="ARBA00022431"/>
    </source>
</evidence>
<organism evidence="16">
    <name type="scientific">Circoviridae sp</name>
    <dbReference type="NCBI Taxonomy" id="1954248"/>
    <lineage>
        <taxon>Viruses</taxon>
        <taxon>Monodnaviria</taxon>
        <taxon>Shotokuvirae</taxon>
        <taxon>Cressdnaviricota</taxon>
        <taxon>Arfiviricetes</taxon>
        <taxon>Rohanvirales</taxon>
        <taxon>Nenyaviridae</taxon>
        <taxon>Galvornvirus</taxon>
        <taxon>Galvornvirus isengard</taxon>
    </lineage>
</organism>
<sequence length="216" mass="25127">MARYRRRRPYRRRLVRRRPVALRRKFIRRRRQTSFPVKLTRSVHVTANGTTDYNLSFMVSLNDFAEHINLAGNFERVKVLRQTVLVLPQQNVANNTTSRIGSYALIPYHKPLPTTPSLNFPTALSIDKAKVFRGTQKGRMSFVPAARLGVEQSGEAGVGYTRTDWRPTLELGREATLPYLYTGFFAHENLGVTGMEYHYTIIQHLYVRYYNQRSFI</sequence>
<keyword evidence="7" id="KW-1048">Host nucleus</keyword>
<reference evidence="16" key="1">
    <citation type="submission" date="2020-01" db="EMBL/GenBank/DDBJ databases">
        <title>Viral genomes from wild and zoo birds in China.</title>
        <authorList>
            <person name="Yao Y."/>
            <person name="Shan T."/>
            <person name="Yang S."/>
            <person name="Zhang W."/>
        </authorList>
    </citation>
    <scope>NUCLEOTIDE SEQUENCE</scope>
    <source>
        <strain evidence="16">Zfwcb09cir1</strain>
    </source>
</reference>
<keyword evidence="6" id="KW-0167">Capsid protein</keyword>
<evidence type="ECO:0000256" key="14">
    <source>
        <dbReference type="ARBA" id="ARBA00023296"/>
    </source>
</evidence>
<dbReference type="GO" id="GO:0003677">
    <property type="term" value="F:DNA binding"/>
    <property type="evidence" value="ECO:0007669"/>
    <property type="project" value="UniProtKB-KW"/>
</dbReference>
<evidence type="ECO:0000256" key="2">
    <source>
        <dbReference type="ARBA" id="ARBA00004328"/>
    </source>
</evidence>
<keyword evidence="9" id="KW-1162">Viral penetration into host cytoplasm</keyword>
<dbReference type="GO" id="GO:0075509">
    <property type="term" value="P:endocytosis involved in viral entry into host cell"/>
    <property type="evidence" value="ECO:0007669"/>
    <property type="project" value="UniProtKB-KW"/>
</dbReference>
<dbReference type="Pfam" id="PF02443">
    <property type="entry name" value="Circo_capsid"/>
    <property type="match status" value="1"/>
</dbReference>
<comment type="subunit">
    <text evidence="15">Homomultimer. Assembles in the nucleus, presumably in an immature form, then migrates to the cytoplasm once assembled as mature virion. Interacts with Rep; this interaction relocates Rep into the nucleus.</text>
</comment>